<evidence type="ECO:0000313" key="2">
    <source>
        <dbReference type="EMBL" id="TVY24597.1"/>
    </source>
</evidence>
<dbReference type="Gene3D" id="1.20.120.550">
    <property type="entry name" value="Membrane associated eicosanoid/glutathione metabolism-like domain"/>
    <property type="match status" value="1"/>
</dbReference>
<dbReference type="RefSeq" id="XP_031003385.1">
    <property type="nucleotide sequence ID" value="XM_031151371.1"/>
</dbReference>
<keyword evidence="3" id="KW-1185">Reference proteome</keyword>
<evidence type="ECO:0000256" key="1">
    <source>
        <dbReference type="SAM" id="Phobius"/>
    </source>
</evidence>
<dbReference type="PANTHER" id="PTHR35371">
    <property type="entry name" value="INNER MEMBRANE PROTEIN"/>
    <property type="match status" value="1"/>
</dbReference>
<gene>
    <name evidence="2" type="ORF">LHYA1_G006432</name>
</gene>
<proteinExistence type="predicted"/>
<feature type="transmembrane region" description="Helical" evidence="1">
    <location>
        <begin position="20"/>
        <end position="39"/>
    </location>
</feature>
<dbReference type="InterPro" id="IPR023352">
    <property type="entry name" value="MAPEG-like_dom_sf"/>
</dbReference>
<protein>
    <submittedName>
        <fullName evidence="2">Uncharacterized protein</fullName>
    </submittedName>
</protein>
<keyword evidence="1" id="KW-0812">Transmembrane</keyword>
<evidence type="ECO:0000313" key="3">
    <source>
        <dbReference type="Proteomes" id="UP000431533"/>
    </source>
</evidence>
<organism evidence="2 3">
    <name type="scientific">Lachnellula hyalina</name>
    <dbReference type="NCBI Taxonomy" id="1316788"/>
    <lineage>
        <taxon>Eukaryota</taxon>
        <taxon>Fungi</taxon>
        <taxon>Dikarya</taxon>
        <taxon>Ascomycota</taxon>
        <taxon>Pezizomycotina</taxon>
        <taxon>Leotiomycetes</taxon>
        <taxon>Helotiales</taxon>
        <taxon>Lachnaceae</taxon>
        <taxon>Lachnellula</taxon>
    </lineage>
</organism>
<dbReference type="EMBL" id="QGMH01000124">
    <property type="protein sequence ID" value="TVY24597.1"/>
    <property type="molecule type" value="Genomic_DNA"/>
</dbReference>
<dbReference type="PANTHER" id="PTHR35371:SF2">
    <property type="entry name" value="MAPEG FAMILY PROTEIN"/>
    <property type="match status" value="1"/>
</dbReference>
<dbReference type="OrthoDB" id="2122304at2759"/>
<dbReference type="SUPFAM" id="SSF161084">
    <property type="entry name" value="MAPEG domain-like"/>
    <property type="match status" value="1"/>
</dbReference>
<dbReference type="AlphaFoldDB" id="A0A8H8TWM6"/>
<dbReference type="GeneID" id="41986630"/>
<comment type="caution">
    <text evidence="2">The sequence shown here is derived from an EMBL/GenBank/DDBJ whole genome shotgun (WGS) entry which is preliminary data.</text>
</comment>
<accession>A0A8H8TWM6</accession>
<dbReference type="Proteomes" id="UP000431533">
    <property type="component" value="Unassembled WGS sequence"/>
</dbReference>
<keyword evidence="1" id="KW-0472">Membrane</keyword>
<keyword evidence="1" id="KW-1133">Transmembrane helix</keyword>
<name>A0A8H8TWM6_9HELO</name>
<sequence>MTSTSPLATLIGLRATTAPVPSLASTFLISNFIYAYAILSTRFIKRRYKLDHNSSPREDVVKYGEAMVREGKLSAEQLAMVKRWEGAHANAVEGYTFFALGW</sequence>
<reference evidence="2 3" key="1">
    <citation type="submission" date="2018-05" db="EMBL/GenBank/DDBJ databases">
        <title>Genome sequencing and assembly of the regulated plant pathogen Lachnellula willkommii and related sister species for the development of diagnostic species identification markers.</title>
        <authorList>
            <person name="Giroux E."/>
            <person name="Bilodeau G."/>
        </authorList>
    </citation>
    <scope>NUCLEOTIDE SEQUENCE [LARGE SCALE GENOMIC DNA]</scope>
    <source>
        <strain evidence="2 3">CBS 185.66</strain>
    </source>
</reference>